<dbReference type="AlphaFoldDB" id="A0A8T5VED6"/>
<evidence type="ECO:0000313" key="2">
    <source>
        <dbReference type="Proteomes" id="UP000551709"/>
    </source>
</evidence>
<protein>
    <submittedName>
        <fullName evidence="1">Uncharacterized protein</fullName>
    </submittedName>
</protein>
<dbReference type="RefSeq" id="WP_166097041.1">
    <property type="nucleotide sequence ID" value="NZ_CP096255.1"/>
</dbReference>
<dbReference type="EMBL" id="CP096255">
    <property type="protein sequence ID" value="UPT91426.1"/>
    <property type="molecule type" value="Genomic_DNA"/>
</dbReference>
<accession>A0A8T5VED6</accession>
<proteinExistence type="predicted"/>
<gene>
    <name evidence="1" type="ORF">HAP41_0000022365</name>
</gene>
<evidence type="ECO:0000313" key="1">
    <source>
        <dbReference type="EMBL" id="UPT91426.1"/>
    </source>
</evidence>
<name>A0A8T5VED6_9BRAD</name>
<organism evidence="1 2">
    <name type="scientific">Bradyrhizobium barranii subsp. apii</name>
    <dbReference type="NCBI Taxonomy" id="2819348"/>
    <lineage>
        <taxon>Bacteria</taxon>
        <taxon>Pseudomonadati</taxon>
        <taxon>Pseudomonadota</taxon>
        <taxon>Alphaproteobacteria</taxon>
        <taxon>Hyphomicrobiales</taxon>
        <taxon>Nitrobacteraceae</taxon>
        <taxon>Bradyrhizobium</taxon>
        <taxon>Bradyrhizobium barranii</taxon>
    </lineage>
</organism>
<reference evidence="1" key="1">
    <citation type="journal article" date="2017" name="Syst. Appl. Microbiol.">
        <title>Soybeans inoculated with root zone soils of Canadian native legumes harbour diverse and novel Bradyrhizobium spp. that possess agricultural potential.</title>
        <authorList>
            <person name="Bromfield E.S.P."/>
            <person name="Cloutier S."/>
            <person name="Tambong J.T."/>
            <person name="Tran Thi T.V."/>
        </authorList>
    </citation>
    <scope>NUCLEOTIDE SEQUENCE</scope>
    <source>
        <strain evidence="1">1S5</strain>
    </source>
</reference>
<reference evidence="1" key="2">
    <citation type="submission" date="2022-04" db="EMBL/GenBank/DDBJ databases">
        <authorList>
            <person name="Bromfield E.S.P."/>
            <person name="Cloutier S."/>
        </authorList>
    </citation>
    <scope>NUCLEOTIDE SEQUENCE</scope>
    <source>
        <strain evidence="1">1S5</strain>
    </source>
</reference>
<sequence>MTQRRRLLNRRPSETFGFRWRDMNYTATTSRFPDGRLAEIFLSGGKINTDSDAIARDGGVIASIALQYGAEVATVRGALLRDGRGAAASPLGAALDQIAEIDASNYGSAS</sequence>
<dbReference type="Proteomes" id="UP000551709">
    <property type="component" value="Chromosome"/>
</dbReference>